<dbReference type="EMBL" id="BAABGY010000006">
    <property type="protein sequence ID" value="GAA4326104.1"/>
    <property type="molecule type" value="Genomic_DNA"/>
</dbReference>
<evidence type="ECO:0000313" key="1">
    <source>
        <dbReference type="EMBL" id="GAA4326104.1"/>
    </source>
</evidence>
<evidence type="ECO:0000313" key="2">
    <source>
        <dbReference type="Proteomes" id="UP001501725"/>
    </source>
</evidence>
<protein>
    <submittedName>
        <fullName evidence="1">Uncharacterized protein</fullName>
    </submittedName>
</protein>
<dbReference type="RefSeq" id="WP_345254689.1">
    <property type="nucleotide sequence ID" value="NZ_BAABGY010000006.1"/>
</dbReference>
<reference evidence="2" key="1">
    <citation type="journal article" date="2019" name="Int. J. Syst. Evol. Microbiol.">
        <title>The Global Catalogue of Microorganisms (GCM) 10K type strain sequencing project: providing services to taxonomists for standard genome sequencing and annotation.</title>
        <authorList>
            <consortium name="The Broad Institute Genomics Platform"/>
            <consortium name="The Broad Institute Genome Sequencing Center for Infectious Disease"/>
            <person name="Wu L."/>
            <person name="Ma J."/>
        </authorList>
    </citation>
    <scope>NUCLEOTIDE SEQUENCE [LARGE SCALE GENOMIC DNA]</scope>
    <source>
        <strain evidence="2">JCM 17919</strain>
    </source>
</reference>
<comment type="caution">
    <text evidence="1">The sequence shown here is derived from an EMBL/GenBank/DDBJ whole genome shotgun (WGS) entry which is preliminary data.</text>
</comment>
<organism evidence="1 2">
    <name type="scientific">Flaviaesturariibacter amylovorans</name>
    <dbReference type="NCBI Taxonomy" id="1084520"/>
    <lineage>
        <taxon>Bacteria</taxon>
        <taxon>Pseudomonadati</taxon>
        <taxon>Bacteroidota</taxon>
        <taxon>Chitinophagia</taxon>
        <taxon>Chitinophagales</taxon>
        <taxon>Chitinophagaceae</taxon>
        <taxon>Flaviaestuariibacter</taxon>
    </lineage>
</organism>
<accession>A0ABP8GKR8</accession>
<proteinExistence type="predicted"/>
<dbReference type="Proteomes" id="UP001501725">
    <property type="component" value="Unassembled WGS sequence"/>
</dbReference>
<name>A0ABP8GKR8_9BACT</name>
<gene>
    <name evidence="1" type="ORF">GCM10023184_14540</name>
</gene>
<keyword evidence="2" id="KW-1185">Reference proteome</keyword>
<sequence length="88" mass="10235">MNIFFNDTYGTFIIQPDPMFPRHNYYSQTEVLTKYQISQQAYKKLLQDQGIEPVSKTVDLGGYPVTTCYVEKEKIDALNLPIRLTKPK</sequence>